<dbReference type="GO" id="GO:0016757">
    <property type="term" value="F:glycosyltransferase activity"/>
    <property type="evidence" value="ECO:0007669"/>
    <property type="project" value="InterPro"/>
</dbReference>
<evidence type="ECO:0000313" key="4">
    <source>
        <dbReference type="Proteomes" id="UP000230646"/>
    </source>
</evidence>
<feature type="domain" description="Glycosyl transferase family 1" evidence="2">
    <location>
        <begin position="178"/>
        <end position="329"/>
    </location>
</feature>
<accession>A0A2M7PQS4</accession>
<gene>
    <name evidence="3" type="ORF">COZ07_05360</name>
</gene>
<dbReference type="RefSeq" id="WP_406607568.1">
    <property type="nucleotide sequence ID" value="NZ_PFKO01000206.1"/>
</dbReference>
<name>A0A2M7PQS4_9BACT</name>
<dbReference type="PANTHER" id="PTHR46401:SF2">
    <property type="entry name" value="GLYCOSYLTRANSFERASE WBBK-RELATED"/>
    <property type="match status" value="1"/>
</dbReference>
<sequence length="350" mass="41007">MNILIFGNGTLSLAHQERKICVKFAELGHKVYLLCNVQRKLFDVGELPSHPNLIILDIPAEKYNYKELEINDEIDVVLGMDQSVCPFVADYKRITHKKAFCIFLDLPIHCIDGKDPVNYNFEYAQRYYYWLTCGLELDSIIFNNSVAVEEFKRLYNRDSKLVWYPVVDDDYLNLYIVNKSDYVVGCNRLIPYKGTSLLVDALRRLPYRYKHISVSGDIKKFVQVTSQILGKDRFSLIYQASEQDKMQIIADAYLIVYPQITEWVGGMSILEGMSVKTPGVCFDYSVLRELYDDCVLYARKKSVTDMREQIKKLYEDKDLYLDLQIRGYERFKKYFMRKVMIENLLKVMNG</sequence>
<dbReference type="Pfam" id="PF00534">
    <property type="entry name" value="Glycos_transf_1"/>
    <property type="match status" value="1"/>
</dbReference>
<dbReference type="Gene3D" id="3.40.50.2000">
    <property type="entry name" value="Glycogen Phosphorylase B"/>
    <property type="match status" value="1"/>
</dbReference>
<reference evidence="3 4" key="1">
    <citation type="submission" date="2017-09" db="EMBL/GenBank/DDBJ databases">
        <title>Depth-based differentiation of microbial function through sediment-hosted aquifers and enrichment of novel symbionts in the deep terrestrial subsurface.</title>
        <authorList>
            <person name="Probst A.J."/>
            <person name="Ladd B."/>
            <person name="Jarett J.K."/>
            <person name="Geller-Mcgrath D.E."/>
            <person name="Sieber C.M."/>
            <person name="Emerson J.B."/>
            <person name="Anantharaman K."/>
            <person name="Thomas B.C."/>
            <person name="Malmstrom R."/>
            <person name="Stieglmeier M."/>
            <person name="Klingl A."/>
            <person name="Woyke T."/>
            <person name="Ryan C.M."/>
            <person name="Banfield J.F."/>
        </authorList>
    </citation>
    <scope>NUCLEOTIDE SEQUENCE [LARGE SCALE GENOMIC DNA]</scope>
    <source>
        <strain evidence="3">CG_4_10_14_3_um_filter_34_13</strain>
    </source>
</reference>
<evidence type="ECO:0000259" key="2">
    <source>
        <dbReference type="Pfam" id="PF00534"/>
    </source>
</evidence>
<evidence type="ECO:0000313" key="3">
    <source>
        <dbReference type="EMBL" id="PIY32536.1"/>
    </source>
</evidence>
<dbReference type="CDD" id="cd03801">
    <property type="entry name" value="GT4_PimA-like"/>
    <property type="match status" value="1"/>
</dbReference>
<dbReference type="Proteomes" id="UP000230646">
    <property type="component" value="Unassembled WGS sequence"/>
</dbReference>
<comment type="caution">
    <text evidence="3">The sequence shown here is derived from an EMBL/GenBank/DDBJ whole genome shotgun (WGS) entry which is preliminary data.</text>
</comment>
<dbReference type="InterPro" id="IPR001296">
    <property type="entry name" value="Glyco_trans_1"/>
</dbReference>
<protein>
    <recommendedName>
        <fullName evidence="2">Glycosyl transferase family 1 domain-containing protein</fullName>
    </recommendedName>
</protein>
<proteinExistence type="predicted"/>
<evidence type="ECO:0000256" key="1">
    <source>
        <dbReference type="ARBA" id="ARBA00022679"/>
    </source>
</evidence>
<organism evidence="3 4">
    <name type="scientific">Candidatus Infernicultor aquiphilus</name>
    <dbReference type="NCBI Taxonomy" id="1805029"/>
    <lineage>
        <taxon>Bacteria</taxon>
        <taxon>Pseudomonadati</taxon>
        <taxon>Atribacterota</taxon>
        <taxon>Candidatus Phoenicimicrobiia</taxon>
        <taxon>Candidatus Pheonicimicrobiales</taxon>
        <taxon>Candidatus Phoenicimicrobiaceae</taxon>
        <taxon>Candidatus Infernicultor</taxon>
    </lineage>
</organism>
<dbReference type="SUPFAM" id="SSF53756">
    <property type="entry name" value="UDP-Glycosyltransferase/glycogen phosphorylase"/>
    <property type="match status" value="1"/>
</dbReference>
<dbReference type="PANTHER" id="PTHR46401">
    <property type="entry name" value="GLYCOSYLTRANSFERASE WBBK-RELATED"/>
    <property type="match status" value="1"/>
</dbReference>
<keyword evidence="1" id="KW-0808">Transferase</keyword>
<dbReference type="EMBL" id="PFKO01000206">
    <property type="protein sequence ID" value="PIY32536.1"/>
    <property type="molecule type" value="Genomic_DNA"/>
</dbReference>
<dbReference type="AlphaFoldDB" id="A0A2M7PQS4"/>